<dbReference type="PANTHER" id="PTHR31470">
    <property type="entry name" value="CYSTEINE PROTEINASES SUPERFAMILY PROTEIN-RELATED-RELATED"/>
    <property type="match status" value="1"/>
</dbReference>
<proteinExistence type="inferred from homology"/>
<keyword evidence="3" id="KW-0378">Hydrolase</keyword>
<evidence type="ECO:0000256" key="2">
    <source>
        <dbReference type="ARBA" id="ARBA00022670"/>
    </source>
</evidence>
<dbReference type="GO" id="GO:0008234">
    <property type="term" value="F:cysteine-type peptidase activity"/>
    <property type="evidence" value="ECO:0007669"/>
    <property type="project" value="InterPro"/>
</dbReference>
<comment type="similarity">
    <text evidence="1">Belongs to the peptidase C48 family.</text>
</comment>
<evidence type="ECO:0000256" key="1">
    <source>
        <dbReference type="ARBA" id="ARBA00005234"/>
    </source>
</evidence>
<dbReference type="Proteomes" id="UP000222542">
    <property type="component" value="Unassembled WGS sequence"/>
</dbReference>
<keyword evidence="6" id="KW-1185">Reference proteome</keyword>
<reference evidence="5 6" key="2">
    <citation type="journal article" date="2017" name="Genome Biol.">
        <title>New reference genome sequences of hot pepper reveal the massive evolution of plant disease-resistance genes by retroduplication.</title>
        <authorList>
            <person name="Kim S."/>
            <person name="Park J."/>
            <person name="Yeom S.I."/>
            <person name="Kim Y.M."/>
            <person name="Seo E."/>
            <person name="Kim K.T."/>
            <person name="Kim M.S."/>
            <person name="Lee J.M."/>
            <person name="Cheong K."/>
            <person name="Shin H.S."/>
            <person name="Kim S.B."/>
            <person name="Han K."/>
            <person name="Lee J."/>
            <person name="Park M."/>
            <person name="Lee H.A."/>
            <person name="Lee H.Y."/>
            <person name="Lee Y."/>
            <person name="Oh S."/>
            <person name="Lee J.H."/>
            <person name="Choi E."/>
            <person name="Choi E."/>
            <person name="Lee S.E."/>
            <person name="Jeon J."/>
            <person name="Kim H."/>
            <person name="Choi G."/>
            <person name="Song H."/>
            <person name="Lee J."/>
            <person name="Lee S.C."/>
            <person name="Kwon J.K."/>
            <person name="Lee H.Y."/>
            <person name="Koo N."/>
            <person name="Hong Y."/>
            <person name="Kim R.W."/>
            <person name="Kang W.H."/>
            <person name="Huh J.H."/>
            <person name="Kang B.C."/>
            <person name="Yang T.J."/>
            <person name="Lee Y.H."/>
            <person name="Bennetzen J.L."/>
            <person name="Choi D."/>
        </authorList>
    </citation>
    <scope>NUCLEOTIDE SEQUENCE [LARGE SCALE GENOMIC DNA]</scope>
    <source>
        <strain evidence="6">cv. CM334</strain>
    </source>
</reference>
<dbReference type="SUPFAM" id="SSF54001">
    <property type="entry name" value="Cysteine proteinases"/>
    <property type="match status" value="1"/>
</dbReference>
<keyword evidence="2" id="KW-0645">Protease</keyword>
<accession>A0A2G2ZYG5</accession>
<dbReference type="InterPro" id="IPR003653">
    <property type="entry name" value="Peptidase_C48_C"/>
</dbReference>
<evidence type="ECO:0000256" key="3">
    <source>
        <dbReference type="ARBA" id="ARBA00022801"/>
    </source>
</evidence>
<dbReference type="EMBL" id="AYRZ02000003">
    <property type="protein sequence ID" value="PHT87020.1"/>
    <property type="molecule type" value="Genomic_DNA"/>
</dbReference>
<dbReference type="Pfam" id="PF02902">
    <property type="entry name" value="Peptidase_C48"/>
    <property type="match status" value="1"/>
</dbReference>
<dbReference type="PANTHER" id="PTHR31470:SF40">
    <property type="entry name" value="UBIQUITIN-LIKE PROTEASE FAMILY PROFILE DOMAIN-CONTAINING PROTEIN"/>
    <property type="match status" value="1"/>
</dbReference>
<organism evidence="5 6">
    <name type="scientific">Capsicum annuum</name>
    <name type="common">Capsicum pepper</name>
    <dbReference type="NCBI Taxonomy" id="4072"/>
    <lineage>
        <taxon>Eukaryota</taxon>
        <taxon>Viridiplantae</taxon>
        <taxon>Streptophyta</taxon>
        <taxon>Embryophyta</taxon>
        <taxon>Tracheophyta</taxon>
        <taxon>Spermatophyta</taxon>
        <taxon>Magnoliopsida</taxon>
        <taxon>eudicotyledons</taxon>
        <taxon>Gunneridae</taxon>
        <taxon>Pentapetalae</taxon>
        <taxon>asterids</taxon>
        <taxon>lamiids</taxon>
        <taxon>Solanales</taxon>
        <taxon>Solanaceae</taxon>
        <taxon>Solanoideae</taxon>
        <taxon>Capsiceae</taxon>
        <taxon>Capsicum</taxon>
    </lineage>
</organism>
<name>A0A2G2ZYG5_CAPAN</name>
<dbReference type="GO" id="GO:0006508">
    <property type="term" value="P:proteolysis"/>
    <property type="evidence" value="ECO:0007669"/>
    <property type="project" value="UniProtKB-KW"/>
</dbReference>
<sequence>MNMMKVYSSDDPTLNAGGQEYLLNEYINGFRMHAIDPWHTVDNIFIPVNVKDKHHWVLTVLSFSERCIFIYDSYSSSGHDVVVLAEIEKLAEIIPLCL</sequence>
<evidence type="ECO:0000313" key="6">
    <source>
        <dbReference type="Proteomes" id="UP000222542"/>
    </source>
</evidence>
<dbReference type="Gramene" id="PHT87020">
    <property type="protein sequence ID" value="PHT87020"/>
    <property type="gene ID" value="T459_09126"/>
</dbReference>
<reference evidence="5 6" key="1">
    <citation type="journal article" date="2014" name="Nat. Genet.">
        <title>Genome sequence of the hot pepper provides insights into the evolution of pungency in Capsicum species.</title>
        <authorList>
            <person name="Kim S."/>
            <person name="Park M."/>
            <person name="Yeom S.I."/>
            <person name="Kim Y.M."/>
            <person name="Lee J.M."/>
            <person name="Lee H.A."/>
            <person name="Seo E."/>
            <person name="Choi J."/>
            <person name="Cheong K."/>
            <person name="Kim K.T."/>
            <person name="Jung K."/>
            <person name="Lee G.W."/>
            <person name="Oh S.K."/>
            <person name="Bae C."/>
            <person name="Kim S.B."/>
            <person name="Lee H.Y."/>
            <person name="Kim S.Y."/>
            <person name="Kim M.S."/>
            <person name="Kang B.C."/>
            <person name="Jo Y.D."/>
            <person name="Yang H.B."/>
            <person name="Jeong H.J."/>
            <person name="Kang W.H."/>
            <person name="Kwon J.K."/>
            <person name="Shin C."/>
            <person name="Lim J.Y."/>
            <person name="Park J.H."/>
            <person name="Huh J.H."/>
            <person name="Kim J.S."/>
            <person name="Kim B.D."/>
            <person name="Cohen O."/>
            <person name="Paran I."/>
            <person name="Suh M.C."/>
            <person name="Lee S.B."/>
            <person name="Kim Y.K."/>
            <person name="Shin Y."/>
            <person name="Noh S.J."/>
            <person name="Park J."/>
            <person name="Seo Y.S."/>
            <person name="Kwon S.Y."/>
            <person name="Kim H.A."/>
            <person name="Park J.M."/>
            <person name="Kim H.J."/>
            <person name="Choi S.B."/>
            <person name="Bosland P.W."/>
            <person name="Reeves G."/>
            <person name="Jo S.H."/>
            <person name="Lee B.W."/>
            <person name="Cho H.T."/>
            <person name="Choi H.S."/>
            <person name="Lee M.S."/>
            <person name="Yu Y."/>
            <person name="Do Choi Y."/>
            <person name="Park B.S."/>
            <person name="van Deynze A."/>
            <person name="Ashrafi H."/>
            <person name="Hill T."/>
            <person name="Kim W.T."/>
            <person name="Pai H.S."/>
            <person name="Ahn H.K."/>
            <person name="Yeam I."/>
            <person name="Giovannoni J.J."/>
            <person name="Rose J.K."/>
            <person name="Sorensen I."/>
            <person name="Lee S.J."/>
            <person name="Kim R.W."/>
            <person name="Choi I.Y."/>
            <person name="Choi B.S."/>
            <person name="Lim J.S."/>
            <person name="Lee Y.H."/>
            <person name="Choi D."/>
        </authorList>
    </citation>
    <scope>NUCLEOTIDE SEQUENCE [LARGE SCALE GENOMIC DNA]</scope>
    <source>
        <strain evidence="6">cv. CM334</strain>
    </source>
</reference>
<feature type="domain" description="Ubiquitin-like protease family profile" evidence="4">
    <location>
        <begin position="1"/>
        <end position="98"/>
    </location>
</feature>
<dbReference type="Gene3D" id="3.40.395.10">
    <property type="entry name" value="Adenoviral Proteinase, Chain A"/>
    <property type="match status" value="1"/>
</dbReference>
<evidence type="ECO:0000313" key="5">
    <source>
        <dbReference type="EMBL" id="PHT87020.1"/>
    </source>
</evidence>
<dbReference type="InterPro" id="IPR038765">
    <property type="entry name" value="Papain-like_cys_pep_sf"/>
</dbReference>
<dbReference type="AlphaFoldDB" id="A0A2G2ZYG5"/>
<protein>
    <recommendedName>
        <fullName evidence="4">Ubiquitin-like protease family profile domain-containing protein</fullName>
    </recommendedName>
</protein>
<evidence type="ECO:0000259" key="4">
    <source>
        <dbReference type="PROSITE" id="PS50600"/>
    </source>
</evidence>
<dbReference type="PROSITE" id="PS50600">
    <property type="entry name" value="ULP_PROTEASE"/>
    <property type="match status" value="1"/>
</dbReference>
<gene>
    <name evidence="5" type="ORF">T459_09126</name>
</gene>
<comment type="caution">
    <text evidence="5">The sequence shown here is derived from an EMBL/GenBank/DDBJ whole genome shotgun (WGS) entry which is preliminary data.</text>
</comment>